<dbReference type="GO" id="GO:0005524">
    <property type="term" value="F:ATP binding"/>
    <property type="evidence" value="ECO:0007669"/>
    <property type="project" value="InterPro"/>
</dbReference>
<dbReference type="InterPro" id="IPR001245">
    <property type="entry name" value="Ser-Thr/Tyr_kinase_cat_dom"/>
</dbReference>
<dbReference type="GO" id="GO:0004672">
    <property type="term" value="F:protein kinase activity"/>
    <property type="evidence" value="ECO:0007669"/>
    <property type="project" value="InterPro"/>
</dbReference>
<feature type="chain" id="PRO_5043787143" description="Protein kinase domain-containing protein" evidence="3">
    <location>
        <begin position="24"/>
        <end position="523"/>
    </location>
</feature>
<name>A0AAV6XUP7_9LAMI</name>
<evidence type="ECO:0000256" key="1">
    <source>
        <dbReference type="SAM" id="MobiDB-lite"/>
    </source>
</evidence>
<evidence type="ECO:0000256" key="2">
    <source>
        <dbReference type="SAM" id="Phobius"/>
    </source>
</evidence>
<sequence length="523" mass="59539">MASANLFHFFAAILSILFPTAFTATVVEDLNNLKPPPDFNSTITKNCRTNPSIRYCNSTPFDLHEIFKSTIVASHLCNVSNNPNCVESFPKIDLHGQPKIAPLYLSFTFFWKYCPLTVLSIDLSNNSLKSNFPTDIFHCSQIQGLDLSHNNLSGDVPVQNFTLLENLTFLNLSYNDFSESKISETHFFERFNSSSFIHSGVLPNHKEFKIKAVLLLVGFPVFVIVMVVFWGWLCFTHRKVHKFTPAVIKAATDGFSKQNLVGKTGQISIYKGVLKDGSEVKIEICFNNITRENRKRFVEQSKVVVQLHHKNIAPVLGWCYSSRFRATVTKWIDGESVETWLSTSNPPWKQRVKVILGIAAGICYLHEEWPEVGYNLKTKDILLSENVEPLITRFKLDDNHSSLKKMYKFGVFILEIVTTRRAVEELEKDDTSFLEWVKLHYPENLENVIDERMKKNADIVSHAVEVVKFGLMCTDLSNSRQPSWDTIYAVLSNISSTAGISSSTDHRKSSTDRGRVHKHVHHI</sequence>
<feature type="compositionally biased region" description="Basic and acidic residues" evidence="1">
    <location>
        <begin position="504"/>
        <end position="514"/>
    </location>
</feature>
<protein>
    <recommendedName>
        <fullName evidence="4">Protein kinase domain-containing protein</fullName>
    </recommendedName>
</protein>
<dbReference type="PANTHER" id="PTHR48055:SF46">
    <property type="entry name" value="LEUCINE-RICH REPEAT SERINE_THREONINE-PROTEIN KINASE 1"/>
    <property type="match status" value="1"/>
</dbReference>
<dbReference type="Proteomes" id="UP000826271">
    <property type="component" value="Unassembled WGS sequence"/>
</dbReference>
<dbReference type="GO" id="GO:0016020">
    <property type="term" value="C:membrane"/>
    <property type="evidence" value="ECO:0007669"/>
    <property type="project" value="TreeGrafter"/>
</dbReference>
<dbReference type="InterPro" id="IPR000719">
    <property type="entry name" value="Prot_kinase_dom"/>
</dbReference>
<dbReference type="InterPro" id="IPR051564">
    <property type="entry name" value="LRR_receptor-like_kinase"/>
</dbReference>
<feature type="region of interest" description="Disordered" evidence="1">
    <location>
        <begin position="499"/>
        <end position="523"/>
    </location>
</feature>
<accession>A0AAV6XUP7</accession>
<proteinExistence type="predicted"/>
<evidence type="ECO:0000259" key="4">
    <source>
        <dbReference type="PROSITE" id="PS50011"/>
    </source>
</evidence>
<dbReference type="InterPro" id="IPR032675">
    <property type="entry name" value="LRR_dom_sf"/>
</dbReference>
<evidence type="ECO:0000256" key="3">
    <source>
        <dbReference type="SAM" id="SignalP"/>
    </source>
</evidence>
<dbReference type="AlphaFoldDB" id="A0AAV6XUP7"/>
<dbReference type="SUPFAM" id="SSF52058">
    <property type="entry name" value="L domain-like"/>
    <property type="match status" value="1"/>
</dbReference>
<dbReference type="SUPFAM" id="SSF56112">
    <property type="entry name" value="Protein kinase-like (PK-like)"/>
    <property type="match status" value="1"/>
</dbReference>
<evidence type="ECO:0000313" key="6">
    <source>
        <dbReference type="Proteomes" id="UP000826271"/>
    </source>
</evidence>
<keyword evidence="2" id="KW-1133">Transmembrane helix</keyword>
<dbReference type="InterPro" id="IPR011009">
    <property type="entry name" value="Kinase-like_dom_sf"/>
</dbReference>
<feature type="transmembrane region" description="Helical" evidence="2">
    <location>
        <begin position="212"/>
        <end position="235"/>
    </location>
</feature>
<dbReference type="PROSITE" id="PS50011">
    <property type="entry name" value="PROTEIN_KINASE_DOM"/>
    <property type="match status" value="1"/>
</dbReference>
<comment type="caution">
    <text evidence="5">The sequence shown here is derived from an EMBL/GenBank/DDBJ whole genome shotgun (WGS) entry which is preliminary data.</text>
</comment>
<dbReference type="Gene3D" id="1.10.510.10">
    <property type="entry name" value="Transferase(Phosphotransferase) domain 1"/>
    <property type="match status" value="2"/>
</dbReference>
<keyword evidence="6" id="KW-1185">Reference proteome</keyword>
<dbReference type="PANTHER" id="PTHR48055">
    <property type="entry name" value="LEUCINE-RICH REPEAT RECEPTOR PROTEIN KINASE EMS1"/>
    <property type="match status" value="1"/>
</dbReference>
<keyword evidence="2" id="KW-0812">Transmembrane</keyword>
<keyword evidence="2" id="KW-0472">Membrane</keyword>
<feature type="signal peptide" evidence="3">
    <location>
        <begin position="1"/>
        <end position="23"/>
    </location>
</feature>
<reference evidence="5" key="1">
    <citation type="submission" date="2019-10" db="EMBL/GenBank/DDBJ databases">
        <authorList>
            <person name="Zhang R."/>
            <person name="Pan Y."/>
            <person name="Wang J."/>
            <person name="Ma R."/>
            <person name="Yu S."/>
        </authorList>
    </citation>
    <scope>NUCLEOTIDE SEQUENCE</scope>
    <source>
        <strain evidence="5">LA-IB0</strain>
        <tissue evidence="5">Leaf</tissue>
    </source>
</reference>
<dbReference type="Pfam" id="PF07714">
    <property type="entry name" value="PK_Tyr_Ser-Thr"/>
    <property type="match status" value="1"/>
</dbReference>
<gene>
    <name evidence="5" type="ORF">BUALT_Bualt03G0014600</name>
</gene>
<organism evidence="5 6">
    <name type="scientific">Buddleja alternifolia</name>
    <dbReference type="NCBI Taxonomy" id="168488"/>
    <lineage>
        <taxon>Eukaryota</taxon>
        <taxon>Viridiplantae</taxon>
        <taxon>Streptophyta</taxon>
        <taxon>Embryophyta</taxon>
        <taxon>Tracheophyta</taxon>
        <taxon>Spermatophyta</taxon>
        <taxon>Magnoliopsida</taxon>
        <taxon>eudicotyledons</taxon>
        <taxon>Gunneridae</taxon>
        <taxon>Pentapetalae</taxon>
        <taxon>asterids</taxon>
        <taxon>lamiids</taxon>
        <taxon>Lamiales</taxon>
        <taxon>Scrophulariaceae</taxon>
        <taxon>Buddlejeae</taxon>
        <taxon>Buddleja</taxon>
    </lineage>
</organism>
<evidence type="ECO:0000313" key="5">
    <source>
        <dbReference type="EMBL" id="KAG8385175.1"/>
    </source>
</evidence>
<feature type="domain" description="Protein kinase" evidence="4">
    <location>
        <begin position="255"/>
        <end position="523"/>
    </location>
</feature>
<dbReference type="Gene3D" id="3.80.10.10">
    <property type="entry name" value="Ribonuclease Inhibitor"/>
    <property type="match status" value="1"/>
</dbReference>
<dbReference type="Gene3D" id="3.30.200.20">
    <property type="entry name" value="Phosphorylase Kinase, domain 1"/>
    <property type="match status" value="1"/>
</dbReference>
<keyword evidence="3" id="KW-0732">Signal</keyword>
<dbReference type="EMBL" id="WHWC01000003">
    <property type="protein sequence ID" value="KAG8385175.1"/>
    <property type="molecule type" value="Genomic_DNA"/>
</dbReference>